<feature type="non-terminal residue" evidence="2">
    <location>
        <position position="62"/>
    </location>
</feature>
<evidence type="ECO:0000313" key="3">
    <source>
        <dbReference type="Proteomes" id="UP000681967"/>
    </source>
</evidence>
<comment type="caution">
    <text evidence="2">The sequence shown here is derived from an EMBL/GenBank/DDBJ whole genome shotgun (WGS) entry which is preliminary data.</text>
</comment>
<dbReference type="Proteomes" id="UP000681967">
    <property type="component" value="Unassembled WGS sequence"/>
</dbReference>
<evidence type="ECO:0000256" key="1">
    <source>
        <dbReference type="SAM" id="MobiDB-lite"/>
    </source>
</evidence>
<dbReference type="EMBL" id="CAJOBH010140120">
    <property type="protein sequence ID" value="CAF4801056.1"/>
    <property type="molecule type" value="Genomic_DNA"/>
</dbReference>
<name>A0A8S3B864_9BILA</name>
<sequence length="62" mass="6787">VTSETIYFNQSLAGTGDLLHNPSSTLPDIDNTKDKNNGQLILKNEGAEPIEDIEMQLLNNTT</sequence>
<organism evidence="2 3">
    <name type="scientific">Rotaria magnacalcarata</name>
    <dbReference type="NCBI Taxonomy" id="392030"/>
    <lineage>
        <taxon>Eukaryota</taxon>
        <taxon>Metazoa</taxon>
        <taxon>Spiralia</taxon>
        <taxon>Gnathifera</taxon>
        <taxon>Rotifera</taxon>
        <taxon>Eurotatoria</taxon>
        <taxon>Bdelloidea</taxon>
        <taxon>Philodinida</taxon>
        <taxon>Philodinidae</taxon>
        <taxon>Rotaria</taxon>
    </lineage>
</organism>
<proteinExistence type="predicted"/>
<evidence type="ECO:0000313" key="2">
    <source>
        <dbReference type="EMBL" id="CAF4801056.1"/>
    </source>
</evidence>
<dbReference type="AlphaFoldDB" id="A0A8S3B864"/>
<feature type="non-terminal residue" evidence="2">
    <location>
        <position position="1"/>
    </location>
</feature>
<protein>
    <submittedName>
        <fullName evidence="2">Uncharacterized protein</fullName>
    </submittedName>
</protein>
<feature type="region of interest" description="Disordered" evidence="1">
    <location>
        <begin position="17"/>
        <end position="36"/>
    </location>
</feature>
<gene>
    <name evidence="2" type="ORF">BYL167_LOCUS48147</name>
</gene>
<accession>A0A8S3B864</accession>
<reference evidence="2" key="1">
    <citation type="submission" date="2021-02" db="EMBL/GenBank/DDBJ databases">
        <authorList>
            <person name="Nowell W R."/>
        </authorList>
    </citation>
    <scope>NUCLEOTIDE SEQUENCE</scope>
</reference>